<protein>
    <submittedName>
        <fullName evidence="1">Uncharacterized protein</fullName>
    </submittedName>
</protein>
<evidence type="ECO:0000313" key="1">
    <source>
        <dbReference type="EMBL" id="CAB3241652.1"/>
    </source>
</evidence>
<sequence length="73" mass="7773">MQRLIPMLKIYSLLGKGLSSGPKLVLHNNVFSQCNSGAAVAVEPKLLAPNYGLGDLALKLLLLPCRVGFPELA</sequence>
<dbReference type="AlphaFoldDB" id="A0A8S1A9X9"/>
<keyword evidence="2" id="KW-1185">Reference proteome</keyword>
<proteinExistence type="predicted"/>
<accession>A0A8S1A9X9</accession>
<dbReference type="EMBL" id="CADEBC010000511">
    <property type="protein sequence ID" value="CAB3241652.1"/>
    <property type="molecule type" value="Genomic_DNA"/>
</dbReference>
<gene>
    <name evidence="1" type="ORF">APLA_LOCUS8784</name>
</gene>
<evidence type="ECO:0000313" key="2">
    <source>
        <dbReference type="Proteomes" id="UP000494106"/>
    </source>
</evidence>
<reference evidence="1 2" key="1">
    <citation type="submission" date="2020-04" db="EMBL/GenBank/DDBJ databases">
        <authorList>
            <person name="Wallbank WR R."/>
            <person name="Pardo Diaz C."/>
            <person name="Kozak K."/>
            <person name="Martin S."/>
            <person name="Jiggins C."/>
            <person name="Moest M."/>
            <person name="Warren A I."/>
            <person name="Byers J.R.P. K."/>
            <person name="Montejo-Kovacevich G."/>
            <person name="Yen C E."/>
        </authorList>
    </citation>
    <scope>NUCLEOTIDE SEQUENCE [LARGE SCALE GENOMIC DNA]</scope>
</reference>
<dbReference type="Proteomes" id="UP000494106">
    <property type="component" value="Unassembled WGS sequence"/>
</dbReference>
<comment type="caution">
    <text evidence="1">The sequence shown here is derived from an EMBL/GenBank/DDBJ whole genome shotgun (WGS) entry which is preliminary data.</text>
</comment>
<name>A0A8S1A9X9_ARCPL</name>
<organism evidence="1 2">
    <name type="scientific">Arctia plantaginis</name>
    <name type="common">Wood tiger moth</name>
    <name type="synonym">Phalaena plantaginis</name>
    <dbReference type="NCBI Taxonomy" id="874455"/>
    <lineage>
        <taxon>Eukaryota</taxon>
        <taxon>Metazoa</taxon>
        <taxon>Ecdysozoa</taxon>
        <taxon>Arthropoda</taxon>
        <taxon>Hexapoda</taxon>
        <taxon>Insecta</taxon>
        <taxon>Pterygota</taxon>
        <taxon>Neoptera</taxon>
        <taxon>Endopterygota</taxon>
        <taxon>Lepidoptera</taxon>
        <taxon>Glossata</taxon>
        <taxon>Ditrysia</taxon>
        <taxon>Noctuoidea</taxon>
        <taxon>Erebidae</taxon>
        <taxon>Arctiinae</taxon>
        <taxon>Arctia</taxon>
    </lineage>
</organism>